<name>A0A1N7LT24_9FLAO</name>
<dbReference type="EMBL" id="FTOJ01000003">
    <property type="protein sequence ID" value="SIS77003.1"/>
    <property type="molecule type" value="Genomic_DNA"/>
</dbReference>
<dbReference type="Proteomes" id="UP000238314">
    <property type="component" value="Unassembled WGS sequence"/>
</dbReference>
<reference evidence="3" key="3">
    <citation type="submission" date="2017-01" db="EMBL/GenBank/DDBJ databases">
        <authorList>
            <person name="Varghese N."/>
            <person name="Submissions S."/>
        </authorList>
    </citation>
    <scope>NUCLEOTIDE SEQUENCE [LARGE SCALE GENOMIC DNA]</scope>
    <source>
        <strain evidence="3">DSM 21068</strain>
    </source>
</reference>
<reference evidence="2" key="2">
    <citation type="submission" date="2017-01" db="EMBL/GenBank/DDBJ databases">
        <authorList>
            <person name="Mah S.A."/>
            <person name="Swanson W.J."/>
            <person name="Moy G.W."/>
            <person name="Vacquier V.D."/>
        </authorList>
    </citation>
    <scope>NUCLEOTIDE SEQUENCE [LARGE SCALE GENOMIC DNA]</scope>
    <source>
        <strain evidence="2">DSM 21068</strain>
    </source>
</reference>
<reference evidence="1 4" key="1">
    <citation type="submission" date="2016-11" db="EMBL/GenBank/DDBJ databases">
        <title>Whole genomes of Flavobacteriaceae.</title>
        <authorList>
            <person name="Stine C."/>
            <person name="Li C."/>
            <person name="Tadesse D."/>
        </authorList>
    </citation>
    <scope>NUCLEOTIDE SEQUENCE [LARGE SCALE GENOMIC DNA]</scope>
    <source>
        <strain evidence="1 4">DSM 21068</strain>
    </source>
</reference>
<gene>
    <name evidence="1" type="ORF">B0A70_11945</name>
    <name evidence="2" type="ORF">SAMN05421796_10365</name>
</gene>
<evidence type="ECO:0000313" key="2">
    <source>
        <dbReference type="EMBL" id="SIS77003.1"/>
    </source>
</evidence>
<organism evidence="2 3">
    <name type="scientific">Chryseobacterium piscicola</name>
    <dbReference type="NCBI Taxonomy" id="551459"/>
    <lineage>
        <taxon>Bacteria</taxon>
        <taxon>Pseudomonadati</taxon>
        <taxon>Bacteroidota</taxon>
        <taxon>Flavobacteriia</taxon>
        <taxon>Flavobacteriales</taxon>
        <taxon>Weeksellaceae</taxon>
        <taxon>Chryseobacterium group</taxon>
        <taxon>Chryseobacterium</taxon>
    </lineage>
</organism>
<evidence type="ECO:0000313" key="3">
    <source>
        <dbReference type="Proteomes" id="UP000186246"/>
    </source>
</evidence>
<evidence type="ECO:0000313" key="1">
    <source>
        <dbReference type="EMBL" id="PQA91801.1"/>
    </source>
</evidence>
<keyword evidence="4" id="KW-1185">Reference proteome</keyword>
<dbReference type="AlphaFoldDB" id="A0A1N7LT24"/>
<dbReference type="Proteomes" id="UP000186246">
    <property type="component" value="Unassembled WGS sequence"/>
</dbReference>
<dbReference type="STRING" id="551459.SAMN05421796_10365"/>
<sequence>MNDQNKTQPLTVEIVDSASEKKTQCKELHFPLNETPKIKDVLLINNVEYQNNSIARQLHNFQEWKLRLTDKNSLHFGISFFI</sequence>
<protein>
    <submittedName>
        <fullName evidence="2">Uncharacterized protein</fullName>
    </submittedName>
</protein>
<dbReference type="RefSeq" id="WP_076450957.1">
    <property type="nucleotide sequence ID" value="NZ_FTOJ01000003.1"/>
</dbReference>
<dbReference type="EMBL" id="MUGO01000018">
    <property type="protein sequence ID" value="PQA91801.1"/>
    <property type="molecule type" value="Genomic_DNA"/>
</dbReference>
<evidence type="ECO:0000313" key="4">
    <source>
        <dbReference type="Proteomes" id="UP000238314"/>
    </source>
</evidence>
<proteinExistence type="predicted"/>
<dbReference type="OrthoDB" id="9866971at2"/>
<accession>A0A1N7LT24</accession>